<dbReference type="AlphaFoldDB" id="A0A2I0VHS4"/>
<accession>A0A2I0VHS4</accession>
<evidence type="ECO:0000313" key="2">
    <source>
        <dbReference type="EMBL" id="PKU62975.1"/>
    </source>
</evidence>
<evidence type="ECO:0000256" key="1">
    <source>
        <dbReference type="SAM" id="Phobius"/>
    </source>
</evidence>
<proteinExistence type="predicted"/>
<gene>
    <name evidence="2" type="ORF">MA16_Dca021772</name>
</gene>
<feature type="transmembrane region" description="Helical" evidence="1">
    <location>
        <begin position="319"/>
        <end position="340"/>
    </location>
</feature>
<reference evidence="2 3" key="2">
    <citation type="journal article" date="2017" name="Nature">
        <title>The Apostasia genome and the evolution of orchids.</title>
        <authorList>
            <person name="Zhang G.Q."/>
            <person name="Liu K.W."/>
            <person name="Li Z."/>
            <person name="Lohaus R."/>
            <person name="Hsiao Y.Y."/>
            <person name="Niu S.C."/>
            <person name="Wang J.Y."/>
            <person name="Lin Y.C."/>
            <person name="Xu Q."/>
            <person name="Chen L.J."/>
            <person name="Yoshida K."/>
            <person name="Fujiwara S."/>
            <person name="Wang Z.W."/>
            <person name="Zhang Y.Q."/>
            <person name="Mitsuda N."/>
            <person name="Wang M."/>
            <person name="Liu G.H."/>
            <person name="Pecoraro L."/>
            <person name="Huang H.X."/>
            <person name="Xiao X.J."/>
            <person name="Lin M."/>
            <person name="Wu X.Y."/>
            <person name="Wu W.L."/>
            <person name="Chen Y.Y."/>
            <person name="Chang S.B."/>
            <person name="Sakamoto S."/>
            <person name="Ohme-Takagi M."/>
            <person name="Yagi M."/>
            <person name="Zeng S.J."/>
            <person name="Shen C.Y."/>
            <person name="Yeh C.M."/>
            <person name="Luo Y.B."/>
            <person name="Tsai W.C."/>
            <person name="Van de Peer Y."/>
            <person name="Liu Z.J."/>
        </authorList>
    </citation>
    <scope>NUCLEOTIDE SEQUENCE [LARGE SCALE GENOMIC DNA]</scope>
    <source>
        <tissue evidence="2">The whole plant</tissue>
    </source>
</reference>
<dbReference type="InterPro" id="IPR036691">
    <property type="entry name" value="Endo/exonu/phosph_ase_sf"/>
</dbReference>
<evidence type="ECO:0000313" key="3">
    <source>
        <dbReference type="Proteomes" id="UP000233837"/>
    </source>
</evidence>
<dbReference type="EMBL" id="KZ503551">
    <property type="protein sequence ID" value="PKU62975.1"/>
    <property type="molecule type" value="Genomic_DNA"/>
</dbReference>
<dbReference type="SUPFAM" id="SSF56219">
    <property type="entry name" value="DNase I-like"/>
    <property type="match status" value="1"/>
</dbReference>
<dbReference type="Proteomes" id="UP000233837">
    <property type="component" value="Unassembled WGS sequence"/>
</dbReference>
<dbReference type="Gene3D" id="3.60.10.10">
    <property type="entry name" value="Endonuclease/exonuclease/phosphatase"/>
    <property type="match status" value="1"/>
</dbReference>
<dbReference type="STRING" id="906689.A0A2I0VHS4"/>
<keyword evidence="3" id="KW-1185">Reference proteome</keyword>
<keyword evidence="1" id="KW-1133">Transmembrane helix</keyword>
<protein>
    <submittedName>
        <fullName evidence="2">Ribonuclease H protein</fullName>
    </submittedName>
</protein>
<keyword evidence="1" id="KW-0812">Transmembrane</keyword>
<keyword evidence="1" id="KW-0472">Membrane</keyword>
<sequence>MKDFNDMILNSNLYDIDFSSNSFTWNQGTMWQRLDRILFNNAWINKYQKTHIEYLSRTLSDHTPLLSFNFLSFGGRLVLNKSVLCSISIYLFHTLNPTKNICMKFERMFNKFLWGAKDGKSVILWASWNNCSGVQDEGKLGFKTLSDMARCFSFKLWFNMRSNNSLWSKFMIKKYCVGKHPLNGFFKNGDSNIWKRLCAIKWEVENFIQWGLGCGNIFFWQDNWLGCSSIDNFLNTHSNSLCKVAEFFKDGAWNLPLLADMVPNFILNLILEVPLQLEQKDYMLFTKSNDGSFAVKEAWHSIRHFQPKSTIFLSVSKKVFLLMTLFFYGGLPTIICLLILF</sequence>
<organism evidence="2 3">
    <name type="scientific">Dendrobium catenatum</name>
    <dbReference type="NCBI Taxonomy" id="906689"/>
    <lineage>
        <taxon>Eukaryota</taxon>
        <taxon>Viridiplantae</taxon>
        <taxon>Streptophyta</taxon>
        <taxon>Embryophyta</taxon>
        <taxon>Tracheophyta</taxon>
        <taxon>Spermatophyta</taxon>
        <taxon>Magnoliopsida</taxon>
        <taxon>Liliopsida</taxon>
        <taxon>Asparagales</taxon>
        <taxon>Orchidaceae</taxon>
        <taxon>Epidendroideae</taxon>
        <taxon>Malaxideae</taxon>
        <taxon>Dendrobiinae</taxon>
        <taxon>Dendrobium</taxon>
    </lineage>
</organism>
<name>A0A2I0VHS4_9ASPA</name>
<reference evidence="2 3" key="1">
    <citation type="journal article" date="2016" name="Sci. Rep.">
        <title>The Dendrobium catenatum Lindl. genome sequence provides insights into polysaccharide synthase, floral development and adaptive evolution.</title>
        <authorList>
            <person name="Zhang G.Q."/>
            <person name="Xu Q."/>
            <person name="Bian C."/>
            <person name="Tsai W.C."/>
            <person name="Yeh C.M."/>
            <person name="Liu K.W."/>
            <person name="Yoshida K."/>
            <person name="Zhang L.S."/>
            <person name="Chang S.B."/>
            <person name="Chen F."/>
            <person name="Shi Y."/>
            <person name="Su Y.Y."/>
            <person name="Zhang Y.Q."/>
            <person name="Chen L.J."/>
            <person name="Yin Y."/>
            <person name="Lin M."/>
            <person name="Huang H."/>
            <person name="Deng H."/>
            <person name="Wang Z.W."/>
            <person name="Zhu S.L."/>
            <person name="Zhao X."/>
            <person name="Deng C."/>
            <person name="Niu S.C."/>
            <person name="Huang J."/>
            <person name="Wang M."/>
            <person name="Liu G.H."/>
            <person name="Yang H.J."/>
            <person name="Xiao X.J."/>
            <person name="Hsiao Y.Y."/>
            <person name="Wu W.L."/>
            <person name="Chen Y.Y."/>
            <person name="Mitsuda N."/>
            <person name="Ohme-Takagi M."/>
            <person name="Luo Y.B."/>
            <person name="Van de Peer Y."/>
            <person name="Liu Z.J."/>
        </authorList>
    </citation>
    <scope>NUCLEOTIDE SEQUENCE [LARGE SCALE GENOMIC DNA]</scope>
    <source>
        <tissue evidence="2">The whole plant</tissue>
    </source>
</reference>
<dbReference type="PANTHER" id="PTHR33116">
    <property type="entry name" value="REVERSE TRANSCRIPTASE ZINC-BINDING DOMAIN-CONTAINING PROTEIN-RELATED-RELATED"/>
    <property type="match status" value="1"/>
</dbReference>
<dbReference type="PANTHER" id="PTHR33116:SF84">
    <property type="entry name" value="RNA-DIRECTED DNA POLYMERASE"/>
    <property type="match status" value="1"/>
</dbReference>